<evidence type="ECO:0000313" key="3">
    <source>
        <dbReference type="Proteomes" id="UP000518266"/>
    </source>
</evidence>
<accession>A0A7J5YH37</accession>
<comment type="caution">
    <text evidence="2">The sequence shown here is derived from an EMBL/GenBank/DDBJ whole genome shotgun (WGS) entry which is preliminary data.</text>
</comment>
<proteinExistence type="predicted"/>
<feature type="region of interest" description="Disordered" evidence="1">
    <location>
        <begin position="47"/>
        <end position="149"/>
    </location>
</feature>
<protein>
    <submittedName>
        <fullName evidence="2">Uncharacterized protein</fullName>
    </submittedName>
</protein>
<evidence type="ECO:0000256" key="1">
    <source>
        <dbReference type="SAM" id="MobiDB-lite"/>
    </source>
</evidence>
<dbReference type="EMBL" id="JAAKFY010000013">
    <property type="protein sequence ID" value="KAF3848271.1"/>
    <property type="molecule type" value="Genomic_DNA"/>
</dbReference>
<organism evidence="2 3">
    <name type="scientific">Dissostichus mawsoni</name>
    <name type="common">Antarctic cod</name>
    <dbReference type="NCBI Taxonomy" id="36200"/>
    <lineage>
        <taxon>Eukaryota</taxon>
        <taxon>Metazoa</taxon>
        <taxon>Chordata</taxon>
        <taxon>Craniata</taxon>
        <taxon>Vertebrata</taxon>
        <taxon>Euteleostomi</taxon>
        <taxon>Actinopterygii</taxon>
        <taxon>Neopterygii</taxon>
        <taxon>Teleostei</taxon>
        <taxon>Neoteleostei</taxon>
        <taxon>Acanthomorphata</taxon>
        <taxon>Eupercaria</taxon>
        <taxon>Perciformes</taxon>
        <taxon>Notothenioidei</taxon>
        <taxon>Nototheniidae</taxon>
        <taxon>Dissostichus</taxon>
    </lineage>
</organism>
<keyword evidence="3" id="KW-1185">Reference proteome</keyword>
<feature type="compositionally biased region" description="Basic and acidic residues" evidence="1">
    <location>
        <begin position="72"/>
        <end position="88"/>
    </location>
</feature>
<gene>
    <name evidence="2" type="ORF">F7725_021299</name>
</gene>
<evidence type="ECO:0000313" key="2">
    <source>
        <dbReference type="EMBL" id="KAF3848271.1"/>
    </source>
</evidence>
<name>A0A7J5YH37_DISMA</name>
<dbReference type="AlphaFoldDB" id="A0A7J5YH37"/>
<sequence length="149" mass="16497">MQLLIQRVPTFNTQRRHLHLHRLEFLRSDFKDLQESVPDLLGADSIDDGVDGGRQQDVHQTHEGVSVGGDVDAGRQEGDAAHQVEAGHHHQVRPAGVERLPALFSGRRRPQDDAQDLHVGEEDNRGVDAHETDDNGESGRSISLRVAAR</sequence>
<dbReference type="Proteomes" id="UP000518266">
    <property type="component" value="Unassembled WGS sequence"/>
</dbReference>
<reference evidence="2 3" key="1">
    <citation type="submission" date="2020-03" db="EMBL/GenBank/DDBJ databases">
        <title>Dissostichus mawsoni Genome sequencing and assembly.</title>
        <authorList>
            <person name="Park H."/>
        </authorList>
    </citation>
    <scope>NUCLEOTIDE SEQUENCE [LARGE SCALE GENOMIC DNA]</scope>
    <source>
        <strain evidence="2">DM0001</strain>
        <tissue evidence="2">Muscle</tissue>
    </source>
</reference>
<feature type="compositionally biased region" description="Basic and acidic residues" evidence="1">
    <location>
        <begin position="109"/>
        <end position="133"/>
    </location>
</feature>